<evidence type="ECO:0000313" key="2">
    <source>
        <dbReference type="Proteomes" id="UP000029448"/>
    </source>
</evidence>
<keyword evidence="2" id="KW-1185">Reference proteome</keyword>
<name>A0A094YLN5_9PROT</name>
<dbReference type="PATRIC" id="fig|104102.7.peg.1815"/>
<sequence>MAFLPAFFTRSALQNKAPKPLYPLDGPCALLLPTRHAPLLVADQDKTIGTDSLLASS</sequence>
<gene>
    <name evidence="1" type="ORF">AtDm6_1834</name>
</gene>
<dbReference type="Proteomes" id="UP000029448">
    <property type="component" value="Unassembled WGS sequence"/>
</dbReference>
<reference evidence="1 2" key="1">
    <citation type="submission" date="2014-06" db="EMBL/GenBank/DDBJ databases">
        <title>Functional and comparative genomic analyses of the Drosophila gut microbiota identify candidate symbiosis factors.</title>
        <authorList>
            <person name="Newell P.D."/>
            <person name="Chaston J.M."/>
            <person name="Douglas A.E."/>
        </authorList>
    </citation>
    <scope>NUCLEOTIDE SEQUENCE [LARGE SCALE GENOMIC DNA]</scope>
    <source>
        <strain evidence="1 2">DmCS_006</strain>
    </source>
</reference>
<dbReference type="EMBL" id="JOKM01000071">
    <property type="protein sequence ID" value="KGB22965.1"/>
    <property type="molecule type" value="Genomic_DNA"/>
</dbReference>
<organism evidence="1 2">
    <name type="scientific">Acetobacter tropicalis</name>
    <dbReference type="NCBI Taxonomy" id="104102"/>
    <lineage>
        <taxon>Bacteria</taxon>
        <taxon>Pseudomonadati</taxon>
        <taxon>Pseudomonadota</taxon>
        <taxon>Alphaproteobacteria</taxon>
        <taxon>Acetobacterales</taxon>
        <taxon>Acetobacteraceae</taxon>
        <taxon>Acetobacter</taxon>
    </lineage>
</organism>
<protein>
    <submittedName>
        <fullName evidence="1">Uncharacterized protein</fullName>
    </submittedName>
</protein>
<proteinExistence type="predicted"/>
<accession>A0A094YLN5</accession>
<dbReference type="AlphaFoldDB" id="A0A094YLN5"/>
<dbReference type="STRING" id="104102.AtDm6_1834"/>
<evidence type="ECO:0000313" key="1">
    <source>
        <dbReference type="EMBL" id="KGB22965.1"/>
    </source>
</evidence>
<comment type="caution">
    <text evidence="1">The sequence shown here is derived from an EMBL/GenBank/DDBJ whole genome shotgun (WGS) entry which is preliminary data.</text>
</comment>